<protein>
    <submittedName>
        <fullName evidence="1">Uncharacterized protein</fullName>
    </submittedName>
</protein>
<gene>
    <name evidence="1" type="ORF">IWQ57_004377</name>
</gene>
<feature type="non-terminal residue" evidence="1">
    <location>
        <position position="168"/>
    </location>
</feature>
<evidence type="ECO:0000313" key="2">
    <source>
        <dbReference type="Proteomes" id="UP001140234"/>
    </source>
</evidence>
<dbReference type="EMBL" id="JANBUJ010001707">
    <property type="protein sequence ID" value="KAJ2766403.1"/>
    <property type="molecule type" value="Genomic_DNA"/>
</dbReference>
<name>A0ACC1JSG2_9FUNG</name>
<accession>A0ACC1JSG2</accession>
<reference evidence="1" key="1">
    <citation type="submission" date="2022-07" db="EMBL/GenBank/DDBJ databases">
        <title>Phylogenomic reconstructions and comparative analyses of Kickxellomycotina fungi.</title>
        <authorList>
            <person name="Reynolds N.K."/>
            <person name="Stajich J.E."/>
            <person name="Barry K."/>
            <person name="Grigoriev I.V."/>
            <person name="Crous P."/>
            <person name="Smith M.E."/>
        </authorList>
    </citation>
    <scope>NUCLEOTIDE SEQUENCE</scope>
    <source>
        <strain evidence="1">CBS 109366</strain>
    </source>
</reference>
<keyword evidence="2" id="KW-1185">Reference proteome</keyword>
<proteinExistence type="predicted"/>
<evidence type="ECO:0000313" key="1">
    <source>
        <dbReference type="EMBL" id="KAJ2766403.1"/>
    </source>
</evidence>
<organism evidence="1 2">
    <name type="scientific">Coemansia nantahalensis</name>
    <dbReference type="NCBI Taxonomy" id="2789366"/>
    <lineage>
        <taxon>Eukaryota</taxon>
        <taxon>Fungi</taxon>
        <taxon>Fungi incertae sedis</taxon>
        <taxon>Zoopagomycota</taxon>
        <taxon>Kickxellomycotina</taxon>
        <taxon>Kickxellomycetes</taxon>
        <taxon>Kickxellales</taxon>
        <taxon>Kickxellaceae</taxon>
        <taxon>Coemansia</taxon>
    </lineage>
</organism>
<comment type="caution">
    <text evidence="1">The sequence shown here is derived from an EMBL/GenBank/DDBJ whole genome shotgun (WGS) entry which is preliminary data.</text>
</comment>
<sequence length="168" mass="18229">MRVLVCFVSLLLLAALVHLRRSRGRRGARQPLLDAVCAAALRSVQLAFAVHGSFQAWVQGSLAQAGLDVQELLHAADTDAVLEKRQQLADFLASLPQRPEHLAVILPDAALRRREPPAGLLPDDVDNAEALCAWAILAGVPRLSIYTRDGALERSAEAIASRLRDSKM</sequence>
<dbReference type="Proteomes" id="UP001140234">
    <property type="component" value="Unassembled WGS sequence"/>
</dbReference>